<sequence>MSVSVLTEHANRSSAPTGLPLRADRARQMSELAPVLATPAITAAPSADLGITLAAGVIGTRGGNTKER</sequence>
<dbReference type="RefSeq" id="WP_234761249.1">
    <property type="nucleotide sequence ID" value="NZ_JAKEIP010000010.1"/>
</dbReference>
<proteinExistence type="predicted"/>
<evidence type="ECO:0000256" key="1">
    <source>
        <dbReference type="SAM" id="MobiDB-lite"/>
    </source>
</evidence>
<protein>
    <submittedName>
        <fullName evidence="2">Uncharacterized protein</fullName>
    </submittedName>
</protein>
<gene>
    <name evidence="2" type="ORF">L0P92_04895</name>
</gene>
<accession>A0A9X1PUR6</accession>
<feature type="region of interest" description="Disordered" evidence="1">
    <location>
        <begin position="1"/>
        <end position="22"/>
    </location>
</feature>
<name>A0A9X1PUR6_STRM4</name>
<evidence type="ECO:0000313" key="3">
    <source>
        <dbReference type="Proteomes" id="UP001139384"/>
    </source>
</evidence>
<comment type="caution">
    <text evidence="2">The sequence shown here is derived from an EMBL/GenBank/DDBJ whole genome shotgun (WGS) entry which is preliminary data.</text>
</comment>
<evidence type="ECO:0000313" key="2">
    <source>
        <dbReference type="EMBL" id="MCF1592909.1"/>
    </source>
</evidence>
<dbReference type="AlphaFoldDB" id="A0A9X1PUR6"/>
<reference evidence="2" key="1">
    <citation type="submission" date="2022-01" db="EMBL/GenBank/DDBJ databases">
        <title>Draft Genome Sequences of Seven Type Strains of the Genus Streptomyces.</title>
        <authorList>
            <person name="Aziz S."/>
            <person name="Coretto E."/>
            <person name="Chronakova A."/>
            <person name="Sproer C."/>
            <person name="Huber K."/>
            <person name="Nouioui I."/>
            <person name="Gross H."/>
        </authorList>
    </citation>
    <scope>NUCLEOTIDE SEQUENCE</scope>
    <source>
        <strain evidence="2">DSM 103493</strain>
    </source>
</reference>
<keyword evidence="3" id="KW-1185">Reference proteome</keyword>
<dbReference type="EMBL" id="JAKEIP010000010">
    <property type="protein sequence ID" value="MCF1592909.1"/>
    <property type="molecule type" value="Genomic_DNA"/>
</dbReference>
<dbReference type="Proteomes" id="UP001139384">
    <property type="component" value="Unassembled WGS sequence"/>
</dbReference>
<organism evidence="2 3">
    <name type="scientific">Streptomyces muensis</name>
    <dbReference type="NCBI Taxonomy" id="1077944"/>
    <lineage>
        <taxon>Bacteria</taxon>
        <taxon>Bacillati</taxon>
        <taxon>Actinomycetota</taxon>
        <taxon>Actinomycetes</taxon>
        <taxon>Kitasatosporales</taxon>
        <taxon>Streptomycetaceae</taxon>
        <taxon>Streptomyces</taxon>
    </lineage>
</organism>